<dbReference type="Pfam" id="PF00004">
    <property type="entry name" value="AAA"/>
    <property type="match status" value="1"/>
</dbReference>
<evidence type="ECO:0000313" key="8">
    <source>
        <dbReference type="EMBL" id="SYZ78401.1"/>
    </source>
</evidence>
<feature type="binding site" evidence="5">
    <location>
        <position position="21"/>
    </location>
    <ligand>
        <name>ATP</name>
        <dbReference type="ChEBI" id="CHEBI:30616"/>
    </ligand>
</feature>
<dbReference type="Gene3D" id="3.40.50.300">
    <property type="entry name" value="P-loop containing nucleotide triphosphate hydrolases"/>
    <property type="match status" value="2"/>
</dbReference>
<dbReference type="RefSeq" id="WP_119092978.1">
    <property type="nucleotide sequence ID" value="NZ_UNRR01000018.1"/>
</dbReference>
<dbReference type="FunFam" id="3.40.50.300:FF:000220">
    <property type="entry name" value="ATP-dependent protease ATPase subunit HslU"/>
    <property type="match status" value="1"/>
</dbReference>
<evidence type="ECO:0000256" key="5">
    <source>
        <dbReference type="HAMAP-Rule" id="MF_00249"/>
    </source>
</evidence>
<dbReference type="Pfam" id="PF07724">
    <property type="entry name" value="AAA_2"/>
    <property type="match status" value="1"/>
</dbReference>
<dbReference type="InterPro" id="IPR004491">
    <property type="entry name" value="HslU"/>
</dbReference>
<protein>
    <recommendedName>
        <fullName evidence="5">ATP-dependent protease ATPase subunit HslU</fullName>
    </recommendedName>
    <alternativeName>
        <fullName evidence="5">Unfoldase HslU</fullName>
    </alternativeName>
</protein>
<dbReference type="Gene3D" id="1.10.8.10">
    <property type="entry name" value="DNA helicase RuvA subunit, C-terminal domain"/>
    <property type="match status" value="1"/>
</dbReference>
<keyword evidence="3 5" id="KW-0067">ATP-binding</keyword>
<dbReference type="CDD" id="cd19498">
    <property type="entry name" value="RecA-like_HslU"/>
    <property type="match status" value="1"/>
</dbReference>
<dbReference type="PANTHER" id="PTHR48102">
    <property type="entry name" value="ATP-DEPENDENT CLP PROTEASE ATP-BINDING SUBUNIT CLPX-LIKE, MITOCHONDRIAL-RELATED"/>
    <property type="match status" value="1"/>
</dbReference>
<evidence type="ECO:0000259" key="6">
    <source>
        <dbReference type="SMART" id="SM00382"/>
    </source>
</evidence>
<dbReference type="GO" id="GO:0009376">
    <property type="term" value="C:HslUV protease complex"/>
    <property type="evidence" value="ECO:0007669"/>
    <property type="project" value="UniProtKB-UniRule"/>
</dbReference>
<feature type="binding site" evidence="5">
    <location>
        <position position="283"/>
    </location>
    <ligand>
        <name>ATP</name>
        <dbReference type="ChEBI" id="CHEBI:30616"/>
    </ligand>
</feature>
<dbReference type="InterPro" id="IPR027417">
    <property type="entry name" value="P-loop_NTPase"/>
</dbReference>
<dbReference type="HAMAP" id="MF_00249">
    <property type="entry name" value="HslU"/>
    <property type="match status" value="1"/>
</dbReference>
<organism evidence="8 9">
    <name type="scientific">Trichococcus shcherbakoviae</name>
    <dbReference type="NCBI Taxonomy" id="2094020"/>
    <lineage>
        <taxon>Bacteria</taxon>
        <taxon>Bacillati</taxon>
        <taxon>Bacillota</taxon>
        <taxon>Bacilli</taxon>
        <taxon>Lactobacillales</taxon>
        <taxon>Carnobacteriaceae</taxon>
        <taxon>Trichococcus</taxon>
    </lineage>
</organism>
<dbReference type="EMBL" id="UNRR01000018">
    <property type="protein sequence ID" value="SYZ78401.1"/>
    <property type="molecule type" value="Genomic_DNA"/>
</dbReference>
<dbReference type="GO" id="GO:0016887">
    <property type="term" value="F:ATP hydrolysis activity"/>
    <property type="evidence" value="ECO:0007669"/>
    <property type="project" value="InterPro"/>
</dbReference>
<comment type="similarity">
    <text evidence="1 5">Belongs to the ClpX chaperone family. HslU subfamily.</text>
</comment>
<dbReference type="OrthoDB" id="9804062at2"/>
<dbReference type="GO" id="GO:0036402">
    <property type="term" value="F:proteasome-activating activity"/>
    <property type="evidence" value="ECO:0007669"/>
    <property type="project" value="UniProtKB-UniRule"/>
</dbReference>
<evidence type="ECO:0000256" key="4">
    <source>
        <dbReference type="ARBA" id="ARBA00023186"/>
    </source>
</evidence>
<dbReference type="SUPFAM" id="SSF52540">
    <property type="entry name" value="P-loop containing nucleoside triphosphate hydrolases"/>
    <property type="match status" value="1"/>
</dbReference>
<feature type="binding site" evidence="5">
    <location>
        <position position="347"/>
    </location>
    <ligand>
        <name>ATP</name>
        <dbReference type="ChEBI" id="CHEBI:30616"/>
    </ligand>
</feature>
<dbReference type="SMART" id="SM00382">
    <property type="entry name" value="AAA"/>
    <property type="match status" value="1"/>
</dbReference>
<feature type="domain" description="Clp ATPase C-terminal" evidence="7">
    <location>
        <begin position="361"/>
        <end position="460"/>
    </location>
</feature>
<dbReference type="Proteomes" id="UP000262072">
    <property type="component" value="Unassembled WGS sequence"/>
</dbReference>
<gene>
    <name evidence="5" type="primary">hslU</name>
    <name evidence="8" type="ORF">TART1_1185</name>
</gene>
<dbReference type="Gene3D" id="1.10.8.60">
    <property type="match status" value="1"/>
</dbReference>
<dbReference type="GO" id="GO:0008233">
    <property type="term" value="F:peptidase activity"/>
    <property type="evidence" value="ECO:0007669"/>
    <property type="project" value="InterPro"/>
</dbReference>
<feature type="domain" description="AAA+ ATPase" evidence="6">
    <location>
        <begin position="52"/>
        <end position="358"/>
    </location>
</feature>
<dbReference type="InterPro" id="IPR050052">
    <property type="entry name" value="ATP-dep_Clp_protease_ClpX"/>
</dbReference>
<dbReference type="InterPro" id="IPR003959">
    <property type="entry name" value="ATPase_AAA_core"/>
</dbReference>
<feature type="binding site" evidence="5">
    <location>
        <begin position="63"/>
        <end position="68"/>
    </location>
    <ligand>
        <name>ATP</name>
        <dbReference type="ChEBI" id="CHEBI:30616"/>
    </ligand>
</feature>
<reference evidence="9" key="1">
    <citation type="submission" date="2018-05" db="EMBL/GenBank/DDBJ databases">
        <authorList>
            <person name="Strepis N."/>
        </authorList>
    </citation>
    <scope>NUCLEOTIDE SEQUENCE [LARGE SCALE GENOMIC DNA]</scope>
</reference>
<evidence type="ECO:0000259" key="7">
    <source>
        <dbReference type="SMART" id="SM01086"/>
    </source>
</evidence>
<dbReference type="AlphaFoldDB" id="A0A383TG30"/>
<proteinExistence type="inferred from homology"/>
<accession>A0A383TG30</accession>
<dbReference type="NCBIfam" id="NF003544">
    <property type="entry name" value="PRK05201.1"/>
    <property type="match status" value="1"/>
</dbReference>
<dbReference type="NCBIfam" id="TIGR00390">
    <property type="entry name" value="hslU"/>
    <property type="match status" value="1"/>
</dbReference>
<keyword evidence="4 5" id="KW-0143">Chaperone</keyword>
<dbReference type="InterPro" id="IPR019489">
    <property type="entry name" value="Clp_ATPase_C"/>
</dbReference>
<evidence type="ECO:0000256" key="3">
    <source>
        <dbReference type="ARBA" id="ARBA00022840"/>
    </source>
</evidence>
<name>A0A383TG30_9LACT</name>
<evidence type="ECO:0000256" key="1">
    <source>
        <dbReference type="ARBA" id="ARBA00009771"/>
    </source>
</evidence>
<dbReference type="GO" id="GO:0005524">
    <property type="term" value="F:ATP binding"/>
    <property type="evidence" value="ECO:0007669"/>
    <property type="project" value="UniProtKB-UniRule"/>
</dbReference>
<evidence type="ECO:0000256" key="2">
    <source>
        <dbReference type="ARBA" id="ARBA00022741"/>
    </source>
</evidence>
<dbReference type="PANTHER" id="PTHR48102:SF3">
    <property type="entry name" value="ATP-DEPENDENT PROTEASE ATPASE SUBUNIT HSLU"/>
    <property type="match status" value="1"/>
</dbReference>
<keyword evidence="5" id="KW-0963">Cytoplasm</keyword>
<keyword evidence="2 5" id="KW-0547">Nucleotide-binding</keyword>
<evidence type="ECO:0000313" key="9">
    <source>
        <dbReference type="Proteomes" id="UP000262072"/>
    </source>
</evidence>
<comment type="subcellular location">
    <subcellularLocation>
        <location evidence="5">Cytoplasm</location>
    </subcellularLocation>
</comment>
<dbReference type="GO" id="GO:0043335">
    <property type="term" value="P:protein unfolding"/>
    <property type="evidence" value="ECO:0007669"/>
    <property type="project" value="UniProtKB-UniRule"/>
</dbReference>
<dbReference type="InterPro" id="IPR003593">
    <property type="entry name" value="AAA+_ATPase"/>
</dbReference>
<feature type="binding site" evidence="5">
    <location>
        <position position="419"/>
    </location>
    <ligand>
        <name>ATP</name>
        <dbReference type="ChEBI" id="CHEBI:30616"/>
    </ligand>
</feature>
<dbReference type="SMART" id="SM01086">
    <property type="entry name" value="ClpB_D2-small"/>
    <property type="match status" value="1"/>
</dbReference>
<comment type="subunit">
    <text evidence="5">A double ring-shaped homohexamer of HslV is capped on each side by a ring-shaped HslU homohexamer. The assembly of the HslU/HslV complex is dependent on binding of ATP.</text>
</comment>
<sequence length="469" mass="53158">MKEQHNRTPREIVKELDRYIIGQDAAKKAIAVALRNRYRRQQLDADMQKEVTPKNILMIGPTGVGKTELARRLALLVEAPFVKVEATKFTEVGYVGRDVESMVRDLVENAIQIVEKQKRGDVYAKAYEAALQRLAKVMKPGIKKAKPKQEGMNDWQNMFKNLGMPLPENQEEETEEVTAEIAQSRAEIIEQLRKGLLNKREVSIKVEEKQANPLGGGGNNEQMMMLQSAFESMTPKKKIQRTLLVEDAIEVLVQEETDKLVNKDDISQEALKLAEINGIIFIDEIDKITSKSQNTGEVSREGVQRDILPIVEGSQVSTKYGAIQTDHILFIASGAFHVSKPSDLIPELQGRFPIRVELNDLTEDDFVRILTEPNNAMLKQYIALLATEDVNIIFTQEAIRKMAVIATEVNQETDNIGARRLHTIMEKLLEDLLFEASEIPGTDITITEHYVDEKLEKIVENKDLRRYIL</sequence>
<comment type="function">
    <text evidence="5">ATPase subunit of a proteasome-like degradation complex; this subunit has chaperone activity. The binding of ATP and its subsequent hydrolysis by HslU are essential for unfolding of protein substrates subsequently hydrolyzed by HslV. HslU recognizes the N-terminal part of its protein substrates and unfolds these before they are guided to HslV for hydrolysis.</text>
</comment>